<dbReference type="EMBL" id="FNTT01000002">
    <property type="protein sequence ID" value="SEE81366.1"/>
    <property type="molecule type" value="Genomic_DNA"/>
</dbReference>
<dbReference type="Pfam" id="PF01636">
    <property type="entry name" value="APH"/>
    <property type="match status" value="1"/>
</dbReference>
<dbReference type="Proteomes" id="UP000183915">
    <property type="component" value="Unassembled WGS sequence"/>
</dbReference>
<dbReference type="InterPro" id="IPR051678">
    <property type="entry name" value="AGP_Transferase"/>
</dbReference>
<evidence type="ECO:0000313" key="12">
    <source>
        <dbReference type="EMBL" id="SEE81366.1"/>
    </source>
</evidence>
<comment type="catalytic activity">
    <reaction evidence="9">
        <text>kanamycin A + ATP = kanamycin 3'-phosphate + ADP + H(+)</text>
        <dbReference type="Rhea" id="RHEA:24256"/>
        <dbReference type="ChEBI" id="CHEBI:15378"/>
        <dbReference type="ChEBI" id="CHEBI:30616"/>
        <dbReference type="ChEBI" id="CHEBI:57909"/>
        <dbReference type="ChEBI" id="CHEBI:58214"/>
        <dbReference type="ChEBI" id="CHEBI:456216"/>
        <dbReference type="EC" id="2.7.1.95"/>
    </reaction>
</comment>
<evidence type="ECO:0000313" key="13">
    <source>
        <dbReference type="Proteomes" id="UP000183915"/>
    </source>
</evidence>
<dbReference type="InterPro" id="IPR011009">
    <property type="entry name" value="Kinase-like_dom_sf"/>
</dbReference>
<evidence type="ECO:0000256" key="8">
    <source>
        <dbReference type="ARBA" id="ARBA00023251"/>
    </source>
</evidence>
<evidence type="ECO:0000256" key="4">
    <source>
        <dbReference type="ARBA" id="ARBA00022679"/>
    </source>
</evidence>
<dbReference type="PANTHER" id="PTHR21310:SF41">
    <property type="entry name" value="3'-PHOSPHOTRANSFERASE, PUTATIVE-RELATED"/>
    <property type="match status" value="1"/>
</dbReference>
<keyword evidence="6 10" id="KW-0418">Kinase</keyword>
<evidence type="ECO:0000256" key="9">
    <source>
        <dbReference type="ARBA" id="ARBA00048925"/>
    </source>
</evidence>
<dbReference type="Gene3D" id="3.30.200.20">
    <property type="entry name" value="Phosphorylase Kinase, domain 1"/>
    <property type="match status" value="1"/>
</dbReference>
<feature type="domain" description="Aminoglycoside phosphotransferase" evidence="11">
    <location>
        <begin position="33"/>
        <end position="263"/>
    </location>
</feature>
<protein>
    <recommendedName>
        <fullName evidence="3">Aminoglycoside 3'-phosphotransferase</fullName>
        <ecNumber evidence="2">2.7.1.95</ecNumber>
    </recommendedName>
</protein>
<keyword evidence="4 10" id="KW-0808">Transferase</keyword>
<keyword evidence="7 10" id="KW-0067">ATP-binding</keyword>
<sequence length="273" mass="30578">MNTQDESTATPLHEEMIAKLPSGWRERFKHHSWRPMTVGCSDAAVFRLDAPGAPALFVKTEPAGALSELRDEAARLRWLASTGTPCAHVLDEAHETDRDWLLLSAVPGVDLLSAPIDEAAKVNVMADALRQLHQLDPADCPFDHSARHRIAKARARMEAGLVDQEELDEEHQGLAPALLFEKLLNRQPAEQDLVVTHGDACMPNIIVDNGRFTGFIDCGRLGVADRYQDLALATRDIAEELGEQWVAPFLRRYAVLEADQDRIYFYRLLDEFF</sequence>
<gene>
    <name evidence="12" type="ORF">SAMN04490188_5883</name>
</gene>
<organism evidence="12 13">
    <name type="scientific">Pseudomonas kilonensis</name>
    <dbReference type="NCBI Taxonomy" id="132476"/>
    <lineage>
        <taxon>Bacteria</taxon>
        <taxon>Pseudomonadati</taxon>
        <taxon>Pseudomonadota</taxon>
        <taxon>Gammaproteobacteria</taxon>
        <taxon>Pseudomonadales</taxon>
        <taxon>Pseudomonadaceae</taxon>
        <taxon>Pseudomonas</taxon>
    </lineage>
</organism>
<dbReference type="PANTHER" id="PTHR21310">
    <property type="entry name" value="AMINOGLYCOSIDE PHOSPHOTRANSFERASE-RELATED-RELATED"/>
    <property type="match status" value="1"/>
</dbReference>
<evidence type="ECO:0000256" key="2">
    <source>
        <dbReference type="ARBA" id="ARBA00012193"/>
    </source>
</evidence>
<keyword evidence="8 10" id="KW-0046">Antibiotic resistance</keyword>
<name>A0ABY0ZJB2_9PSED</name>
<proteinExistence type="inferred from homology"/>
<dbReference type="NCBIfam" id="NF032898">
    <property type="entry name" value="APH_3p_II"/>
    <property type="match status" value="1"/>
</dbReference>
<keyword evidence="5 10" id="KW-0547">Nucleotide-binding</keyword>
<comment type="caution">
    <text evidence="12">The sequence shown here is derived from an EMBL/GenBank/DDBJ whole genome shotgun (WGS) entry which is preliminary data.</text>
</comment>
<comment type="similarity">
    <text evidence="1 10">Belongs to the aminoglycoside phosphotransferase family.</text>
</comment>
<evidence type="ECO:0000256" key="6">
    <source>
        <dbReference type="ARBA" id="ARBA00022777"/>
    </source>
</evidence>
<evidence type="ECO:0000256" key="3">
    <source>
        <dbReference type="ARBA" id="ARBA00017903"/>
    </source>
</evidence>
<evidence type="ECO:0000256" key="10">
    <source>
        <dbReference type="PIRNR" id="PIRNR000706"/>
    </source>
</evidence>
<dbReference type="PIRSF" id="PIRSF000706">
    <property type="entry name" value="Kanamycin_kin"/>
    <property type="match status" value="1"/>
</dbReference>
<evidence type="ECO:0000256" key="7">
    <source>
        <dbReference type="ARBA" id="ARBA00022840"/>
    </source>
</evidence>
<dbReference type="InterPro" id="IPR024165">
    <property type="entry name" value="Kan/Strep_kinase"/>
</dbReference>
<reference evidence="12 13" key="1">
    <citation type="submission" date="2016-10" db="EMBL/GenBank/DDBJ databases">
        <authorList>
            <person name="Varghese N."/>
            <person name="Submissions S."/>
        </authorList>
    </citation>
    <scope>NUCLEOTIDE SEQUENCE [LARGE SCALE GENOMIC DNA]</scope>
    <source>
        <strain evidence="12 13">BS3780</strain>
    </source>
</reference>
<dbReference type="SUPFAM" id="SSF56112">
    <property type="entry name" value="Protein kinase-like (PK-like)"/>
    <property type="match status" value="1"/>
</dbReference>
<evidence type="ECO:0000256" key="5">
    <source>
        <dbReference type="ARBA" id="ARBA00022741"/>
    </source>
</evidence>
<dbReference type="Gene3D" id="3.90.1200.10">
    <property type="match status" value="1"/>
</dbReference>
<evidence type="ECO:0000259" key="11">
    <source>
        <dbReference type="Pfam" id="PF01636"/>
    </source>
</evidence>
<dbReference type="NCBIfam" id="NF033068">
    <property type="entry name" value="APH_3p"/>
    <property type="match status" value="1"/>
</dbReference>
<accession>A0ABY0ZJB2</accession>
<dbReference type="EC" id="2.7.1.95" evidence="2"/>
<evidence type="ECO:0000256" key="1">
    <source>
        <dbReference type="ARBA" id="ARBA00006219"/>
    </source>
</evidence>
<dbReference type="InterPro" id="IPR002575">
    <property type="entry name" value="Aminoglycoside_PTrfase"/>
</dbReference>
<keyword evidence="13" id="KW-1185">Reference proteome</keyword>
<dbReference type="CDD" id="cd05150">
    <property type="entry name" value="APH"/>
    <property type="match status" value="1"/>
</dbReference>